<accession>A0A1A8T7V4</accession>
<dbReference type="EMBL" id="FLOB01000002">
    <property type="protein sequence ID" value="SBS27916.1"/>
    <property type="molecule type" value="Genomic_DNA"/>
</dbReference>
<proteinExistence type="predicted"/>
<evidence type="ECO:0000313" key="2">
    <source>
        <dbReference type="Proteomes" id="UP000092544"/>
    </source>
</evidence>
<dbReference type="AlphaFoldDB" id="A0A1A8T7V4"/>
<protein>
    <submittedName>
        <fullName evidence="1">Uncharacterized protein</fullName>
    </submittedName>
</protein>
<gene>
    <name evidence="1" type="ORF">MSP8886_01002</name>
</gene>
<organism evidence="1 2">
    <name type="scientific">Marinomonas spartinae</name>
    <dbReference type="NCBI Taxonomy" id="1792290"/>
    <lineage>
        <taxon>Bacteria</taxon>
        <taxon>Pseudomonadati</taxon>
        <taxon>Pseudomonadota</taxon>
        <taxon>Gammaproteobacteria</taxon>
        <taxon>Oceanospirillales</taxon>
        <taxon>Oceanospirillaceae</taxon>
        <taxon>Marinomonas</taxon>
    </lineage>
</organism>
<evidence type="ECO:0000313" key="1">
    <source>
        <dbReference type="EMBL" id="SBS27916.1"/>
    </source>
</evidence>
<reference evidence="1 2" key="1">
    <citation type="submission" date="2016-06" db="EMBL/GenBank/DDBJ databases">
        <authorList>
            <person name="Kjaerup R.B."/>
            <person name="Dalgaard T.S."/>
            <person name="Juul-Madsen H.R."/>
        </authorList>
    </citation>
    <scope>NUCLEOTIDE SEQUENCE [LARGE SCALE GENOMIC DNA]</scope>
    <source>
        <strain evidence="1 2">CECT 8886</strain>
    </source>
</reference>
<name>A0A1A8T7V4_9GAMM</name>
<dbReference type="Proteomes" id="UP000092544">
    <property type="component" value="Unassembled WGS sequence"/>
</dbReference>
<keyword evidence="2" id="KW-1185">Reference proteome</keyword>
<sequence length="113" mass="12519">MSLDLYMNIRSIVETQLTQSSYEGSPVSGSANFALFMSLFNQPGPSIIDTNDTLNRHEPHAVIRPIQFSHSIMENPEANIAMLKSLSEEPLAQGPAYQYNAVEALENQLSVHI</sequence>